<reference evidence="1 2" key="1">
    <citation type="journal article" date="2015" name="Nature">
        <title>rRNA introns, odd ribosomes, and small enigmatic genomes across a large radiation of phyla.</title>
        <authorList>
            <person name="Brown C.T."/>
            <person name="Hug L.A."/>
            <person name="Thomas B.C."/>
            <person name="Sharon I."/>
            <person name="Castelle C.J."/>
            <person name="Singh A."/>
            <person name="Wilkins M.J."/>
            <person name="Williams K.H."/>
            <person name="Banfield J.F."/>
        </authorList>
    </citation>
    <scope>NUCLEOTIDE SEQUENCE [LARGE SCALE GENOMIC DNA]</scope>
</reference>
<dbReference type="Proteomes" id="UP000034231">
    <property type="component" value="Unassembled WGS sequence"/>
</dbReference>
<proteinExistence type="predicted"/>
<dbReference type="EMBL" id="LBTX01000007">
    <property type="protein sequence ID" value="KKQ50268.1"/>
    <property type="molecule type" value="Genomic_DNA"/>
</dbReference>
<protein>
    <submittedName>
        <fullName evidence="1">Uncharacterized protein</fullName>
    </submittedName>
</protein>
<organism evidence="1 2">
    <name type="scientific">Candidatus Shapirobacteria bacterium GW2011_GWE1_38_10</name>
    <dbReference type="NCBI Taxonomy" id="1618488"/>
    <lineage>
        <taxon>Bacteria</taxon>
        <taxon>Candidatus Shapironibacteriota</taxon>
    </lineage>
</organism>
<accession>A0A0G0I4M8</accession>
<sequence>MSHFKPEFETLIVPGFKPLIINNGNEEGASTTDKNPQKTVIETRVFTQAFTKNSENKTIPTMQ</sequence>
<gene>
    <name evidence="1" type="ORF">US68_C0007G0031</name>
</gene>
<evidence type="ECO:0000313" key="2">
    <source>
        <dbReference type="Proteomes" id="UP000034231"/>
    </source>
</evidence>
<evidence type="ECO:0000313" key="1">
    <source>
        <dbReference type="EMBL" id="KKQ50268.1"/>
    </source>
</evidence>
<name>A0A0G0I4M8_9BACT</name>
<comment type="caution">
    <text evidence="1">The sequence shown here is derived from an EMBL/GenBank/DDBJ whole genome shotgun (WGS) entry which is preliminary data.</text>
</comment>
<dbReference type="AlphaFoldDB" id="A0A0G0I4M8"/>